<evidence type="ECO:0000256" key="1">
    <source>
        <dbReference type="SAM" id="Phobius"/>
    </source>
</evidence>
<accession>A0A1I2CRI5</accession>
<feature type="transmembrane region" description="Helical" evidence="1">
    <location>
        <begin position="71"/>
        <end position="92"/>
    </location>
</feature>
<dbReference type="RefSeq" id="WP_093374295.1">
    <property type="nucleotide sequence ID" value="NZ_BNAN01000001.1"/>
</dbReference>
<name>A0A1I2CRI5_9MICO</name>
<feature type="transmembrane region" description="Helical" evidence="1">
    <location>
        <begin position="34"/>
        <end position="59"/>
    </location>
</feature>
<dbReference type="Proteomes" id="UP000198520">
    <property type="component" value="Unassembled WGS sequence"/>
</dbReference>
<gene>
    <name evidence="2" type="ORF">SAMN04488035_0234</name>
</gene>
<dbReference type="AlphaFoldDB" id="A0A1I2CRI5"/>
<dbReference type="EMBL" id="FONZ01000001">
    <property type="protein sequence ID" value="SFE70858.1"/>
    <property type="molecule type" value="Genomic_DNA"/>
</dbReference>
<evidence type="ECO:0000313" key="2">
    <source>
        <dbReference type="EMBL" id="SFE70858.1"/>
    </source>
</evidence>
<evidence type="ECO:0000313" key="3">
    <source>
        <dbReference type="Proteomes" id="UP000198520"/>
    </source>
</evidence>
<proteinExistence type="predicted"/>
<keyword evidence="3" id="KW-1185">Reference proteome</keyword>
<keyword evidence="1" id="KW-0812">Transmembrane</keyword>
<protein>
    <submittedName>
        <fullName evidence="2">Uncharacterized protein</fullName>
    </submittedName>
</protein>
<feature type="transmembrane region" description="Helical" evidence="1">
    <location>
        <begin position="98"/>
        <end position="120"/>
    </location>
</feature>
<organism evidence="2 3">
    <name type="scientific">Flavimobilis marinus</name>
    <dbReference type="NCBI Taxonomy" id="285351"/>
    <lineage>
        <taxon>Bacteria</taxon>
        <taxon>Bacillati</taxon>
        <taxon>Actinomycetota</taxon>
        <taxon>Actinomycetes</taxon>
        <taxon>Micrococcales</taxon>
        <taxon>Jonesiaceae</taxon>
        <taxon>Flavimobilis</taxon>
    </lineage>
</organism>
<sequence length="145" mass="15348">MRTALADYLRYLVALLLGFGVVNAAINGVLPGGAIVDIVIGWLRIVGWFALAGLLGHLVPTWLRGVSVTRSSLLMLPAMVVVLALMDLSAGWEAVQANVILGMLLLTPVIVIAHVLRLVVPPLRPHVDGKPVRYAMSGAGEPGRS</sequence>
<keyword evidence="1" id="KW-0472">Membrane</keyword>
<reference evidence="3" key="1">
    <citation type="submission" date="2016-10" db="EMBL/GenBank/DDBJ databases">
        <authorList>
            <person name="Varghese N."/>
            <person name="Submissions S."/>
        </authorList>
    </citation>
    <scope>NUCLEOTIDE SEQUENCE [LARGE SCALE GENOMIC DNA]</scope>
    <source>
        <strain evidence="3">DSM 19083</strain>
    </source>
</reference>
<keyword evidence="1" id="KW-1133">Transmembrane helix</keyword>